<dbReference type="EMBL" id="CP013140">
    <property type="protein sequence ID" value="ALN57128.1"/>
    <property type="molecule type" value="Genomic_DNA"/>
</dbReference>
<gene>
    <name evidence="1" type="ORF">GLE_1774</name>
</gene>
<dbReference type="KEGG" id="lez:GLE_1774"/>
<evidence type="ECO:0000313" key="2">
    <source>
        <dbReference type="Proteomes" id="UP000061569"/>
    </source>
</evidence>
<organism evidence="1 2">
    <name type="scientific">Lysobacter enzymogenes</name>
    <dbReference type="NCBI Taxonomy" id="69"/>
    <lineage>
        <taxon>Bacteria</taxon>
        <taxon>Pseudomonadati</taxon>
        <taxon>Pseudomonadota</taxon>
        <taxon>Gammaproteobacteria</taxon>
        <taxon>Lysobacterales</taxon>
        <taxon>Lysobacteraceae</taxon>
        <taxon>Lysobacter</taxon>
    </lineage>
</organism>
<dbReference type="Proteomes" id="UP000061569">
    <property type="component" value="Chromosome"/>
</dbReference>
<dbReference type="PATRIC" id="fig|69.6.peg.1749"/>
<reference evidence="1 2" key="1">
    <citation type="submission" date="2015-11" db="EMBL/GenBank/DDBJ databases">
        <title>Genome sequences of Lysobacter enzymogenes strain C3 and Lysobacter antibioticus ATCC 29479.</title>
        <authorList>
            <person name="Kobayashi D.Y."/>
        </authorList>
    </citation>
    <scope>NUCLEOTIDE SEQUENCE [LARGE SCALE GENOMIC DNA]</scope>
    <source>
        <strain evidence="1 2">C3</strain>
    </source>
</reference>
<sequence length="89" mass="10051">MLPLDAYLELQKFHDQLEGITDTIDPVLPNGECSIRLQSTAAMNKGPVTGAISKEILKQGVSARFLERKHFTPACRRDWSRPKIQIDDE</sequence>
<evidence type="ECO:0000313" key="1">
    <source>
        <dbReference type="EMBL" id="ALN57128.1"/>
    </source>
</evidence>
<dbReference type="AlphaFoldDB" id="A0A0S2DFK4"/>
<proteinExistence type="predicted"/>
<name>A0A0S2DFK4_LYSEN</name>
<accession>A0A0S2DFK4</accession>
<protein>
    <submittedName>
        <fullName evidence="1">Uncharacterized protein</fullName>
    </submittedName>
</protein>